<reference evidence="2" key="1">
    <citation type="journal article" date="2015" name="PLoS ONE">
        <title>Complete Genome Sequence of Thermus aquaticus Y51MC23.</title>
        <authorList>
            <person name="Brumm P.J."/>
            <person name="Monsma S."/>
            <person name="Keough B."/>
            <person name="Jasinovica S."/>
            <person name="Ferguson E."/>
            <person name="Schoenfeld T."/>
            <person name="Lodes M."/>
            <person name="Mead D.A."/>
        </authorList>
    </citation>
    <scope>NUCLEOTIDE SEQUENCE [LARGE SCALE GENOMIC DNA]</scope>
    <source>
        <strain evidence="2">BAA-2747 / Y51MC23</strain>
    </source>
</reference>
<dbReference type="Proteomes" id="UP000058660">
    <property type="component" value="Plasmid pTA69"/>
</dbReference>
<dbReference type="RefSeq" id="WP_003049756.1">
    <property type="nucleotide sequence ID" value="NZ_CP010825.1"/>
</dbReference>
<accession>A0ABN4IMU1</accession>
<keyword evidence="1" id="KW-0614">Plasmid</keyword>
<keyword evidence="2" id="KW-1185">Reference proteome</keyword>
<dbReference type="EMBL" id="CP010825">
    <property type="protein sequence ID" value="ALJ92311.1"/>
    <property type="molecule type" value="Genomic_DNA"/>
</dbReference>
<gene>
    <name evidence="1" type="ORF">TO73_2782</name>
</gene>
<organism evidence="1 2">
    <name type="scientific">Thermus aquaticus (strain ATCC BAA-2747 / Y51MC23)</name>
    <dbReference type="NCBI Taxonomy" id="498848"/>
    <lineage>
        <taxon>Bacteria</taxon>
        <taxon>Thermotogati</taxon>
        <taxon>Deinococcota</taxon>
        <taxon>Deinococci</taxon>
        <taxon>Thermales</taxon>
        <taxon>Thermaceae</taxon>
        <taxon>Thermus</taxon>
    </lineage>
</organism>
<evidence type="ECO:0000313" key="1">
    <source>
        <dbReference type="EMBL" id="ALJ92311.1"/>
    </source>
</evidence>
<evidence type="ECO:0000313" key="2">
    <source>
        <dbReference type="Proteomes" id="UP000058660"/>
    </source>
</evidence>
<name>A0ABN4IMU1_THEA5</name>
<geneLocation type="plasmid" evidence="1 2">
    <name>pTA69</name>
</geneLocation>
<protein>
    <submittedName>
        <fullName evidence="1">Uncharacterized protein</fullName>
    </submittedName>
</protein>
<proteinExistence type="predicted"/>
<sequence>MAPTRYEVTSGPSGWARLVAVLEKDGQEVDRVSLKRAPFTLEGEVLGGLPEEVGRLNALPAEKRPPVDFYPYGEEETLAILQAIEEVAWTDREDFLGHPFRSVIGVAWKD</sequence>